<evidence type="ECO:0000256" key="3">
    <source>
        <dbReference type="PROSITE-ProRule" id="PRU00023"/>
    </source>
</evidence>
<feature type="region of interest" description="Disordered" evidence="4">
    <location>
        <begin position="67"/>
        <end position="115"/>
    </location>
</feature>
<protein>
    <submittedName>
        <fullName evidence="7">Caseinolytic peptidase B protein</fullName>
    </submittedName>
</protein>
<evidence type="ECO:0000256" key="1">
    <source>
        <dbReference type="ARBA" id="ARBA00022741"/>
    </source>
</evidence>
<dbReference type="AlphaFoldDB" id="A0A226DAS0"/>
<dbReference type="InterPro" id="IPR019489">
    <property type="entry name" value="Clp_ATPase_C"/>
</dbReference>
<dbReference type="GO" id="GO:0016887">
    <property type="term" value="F:ATP hydrolysis activity"/>
    <property type="evidence" value="ECO:0007669"/>
    <property type="project" value="InterPro"/>
</dbReference>
<dbReference type="Gene3D" id="1.10.8.60">
    <property type="match status" value="1"/>
</dbReference>
<feature type="domain" description="Clp ATPase C-terminal" evidence="6">
    <location>
        <begin position="579"/>
        <end position="675"/>
    </location>
</feature>
<dbReference type="SUPFAM" id="SSF52540">
    <property type="entry name" value="P-loop containing nucleoside triphosphate hydrolases"/>
    <property type="match status" value="1"/>
</dbReference>
<dbReference type="InterPro" id="IPR050130">
    <property type="entry name" value="ClpA_ClpB"/>
</dbReference>
<dbReference type="Pfam" id="PF07724">
    <property type="entry name" value="AAA_2"/>
    <property type="match status" value="1"/>
</dbReference>
<dbReference type="InterPro" id="IPR001270">
    <property type="entry name" value="ClpA/B"/>
</dbReference>
<keyword evidence="1" id="KW-0547">Nucleotide-binding</keyword>
<dbReference type="InterPro" id="IPR003959">
    <property type="entry name" value="ATPase_AAA_core"/>
</dbReference>
<organism evidence="7 8">
    <name type="scientific">Folsomia candida</name>
    <name type="common">Springtail</name>
    <dbReference type="NCBI Taxonomy" id="158441"/>
    <lineage>
        <taxon>Eukaryota</taxon>
        <taxon>Metazoa</taxon>
        <taxon>Ecdysozoa</taxon>
        <taxon>Arthropoda</taxon>
        <taxon>Hexapoda</taxon>
        <taxon>Collembola</taxon>
        <taxon>Entomobryomorpha</taxon>
        <taxon>Isotomoidea</taxon>
        <taxon>Isotomidae</taxon>
        <taxon>Proisotominae</taxon>
        <taxon>Folsomia</taxon>
    </lineage>
</organism>
<name>A0A226DAS0_FOLCA</name>
<dbReference type="PROSITE" id="PS50297">
    <property type="entry name" value="ANK_REP_REGION"/>
    <property type="match status" value="2"/>
</dbReference>
<dbReference type="OrthoDB" id="47330at2759"/>
<dbReference type="STRING" id="158441.A0A226DAS0"/>
<feature type="repeat" description="ANK" evidence="3">
    <location>
        <begin position="189"/>
        <end position="221"/>
    </location>
</feature>
<keyword evidence="3" id="KW-0040">ANK repeat</keyword>
<dbReference type="CDD" id="cd19499">
    <property type="entry name" value="RecA-like_ClpB_Hsp104-like"/>
    <property type="match status" value="1"/>
</dbReference>
<sequence length="700" mass="78481">MHRLRVIPTSLKLSRRYTDSAILSSSLLSKSNLTHSRYFHQPPENRGQPVVTFIPLKKPFVLIKSDDTNRLSSNSGETNNNNVISKEKLPGTSGQDGSRNADDQNQHDPQQQPANSLDLGSVAIAFAALTLGLIGICHADNAAAEGDAGGEVEVWLVAKFLDAAKKGDNFVLKRMIDQKLVNINSRHTLGWTALHVAAMNGYASTVKLLIDNGADINLGDEFTTAFHIAKKTQMHSLEVQIEREDEFSDRLSNRVNFKGCTALHYAVLSDDLTTVKVLLTSGANPSAESDSGHLPKQYAKDPDIKKLLDKAVAEVEGDFDLLATDYTNKYEITKKLKEAEERRRFPLEKRIKEVIVGQDGAITTVASAIRRKENGWCDDEHPLVFLFLGSSGIGKTELAKQVAKYLFKDKKEAFIRMDMSEYQEKHSVAKFIGSPPGYIGYDEGGQLTKKLEKFPKAVVLFDEVEKAHPDVLTALLQLFDEGRMTDGRGKTIECKEAIFIMTSNLASEEIAEHAIQLREEAQELSKERYEGTIDDQEVHERISISSKFKEMVVRPILKHQFKRDEFIGRINEIVYFLPFSKSELTQLVTKELAYWNTKAKEKHGIELKWDNRVLDALAGGYNFHYGARSIKHEVERRVVSQLASAHENQQLLPNSTIYITAEEIDQLGTEDEYIIKLKIKTKGDKLVDLENPILSPLTGK</sequence>
<dbReference type="GO" id="GO:0005524">
    <property type="term" value="F:ATP binding"/>
    <property type="evidence" value="ECO:0007669"/>
    <property type="project" value="UniProtKB-KW"/>
</dbReference>
<dbReference type="SMART" id="SM00382">
    <property type="entry name" value="AAA"/>
    <property type="match status" value="1"/>
</dbReference>
<dbReference type="SMART" id="SM00248">
    <property type="entry name" value="ANK"/>
    <property type="match status" value="2"/>
</dbReference>
<dbReference type="GO" id="GO:0005739">
    <property type="term" value="C:mitochondrion"/>
    <property type="evidence" value="ECO:0007669"/>
    <property type="project" value="TreeGrafter"/>
</dbReference>
<dbReference type="Gene3D" id="1.25.40.20">
    <property type="entry name" value="Ankyrin repeat-containing domain"/>
    <property type="match status" value="2"/>
</dbReference>
<dbReference type="SMART" id="SM01086">
    <property type="entry name" value="ClpB_D2-small"/>
    <property type="match status" value="1"/>
</dbReference>
<proteinExistence type="predicted"/>
<reference evidence="7 8" key="1">
    <citation type="submission" date="2015-12" db="EMBL/GenBank/DDBJ databases">
        <title>The genome of Folsomia candida.</title>
        <authorList>
            <person name="Faddeeva A."/>
            <person name="Derks M.F."/>
            <person name="Anvar Y."/>
            <person name="Smit S."/>
            <person name="Van Straalen N."/>
            <person name="Roelofs D."/>
        </authorList>
    </citation>
    <scope>NUCLEOTIDE SEQUENCE [LARGE SCALE GENOMIC DNA]</scope>
    <source>
        <strain evidence="7 8">VU population</strain>
        <tissue evidence="7">Whole body</tissue>
    </source>
</reference>
<feature type="compositionally biased region" description="Polar residues" evidence="4">
    <location>
        <begin position="70"/>
        <end position="84"/>
    </location>
</feature>
<dbReference type="InterPro" id="IPR002110">
    <property type="entry name" value="Ankyrin_rpt"/>
</dbReference>
<dbReference type="InterPro" id="IPR003593">
    <property type="entry name" value="AAA+_ATPase"/>
</dbReference>
<evidence type="ECO:0000256" key="2">
    <source>
        <dbReference type="ARBA" id="ARBA00022840"/>
    </source>
</evidence>
<evidence type="ECO:0000313" key="8">
    <source>
        <dbReference type="Proteomes" id="UP000198287"/>
    </source>
</evidence>
<dbReference type="Gene3D" id="3.40.50.300">
    <property type="entry name" value="P-loop containing nucleotide triphosphate hydrolases"/>
    <property type="match status" value="1"/>
</dbReference>
<evidence type="ECO:0000259" key="6">
    <source>
        <dbReference type="SMART" id="SM01086"/>
    </source>
</evidence>
<keyword evidence="8" id="KW-1185">Reference proteome</keyword>
<dbReference type="InterPro" id="IPR027417">
    <property type="entry name" value="P-loop_NTPase"/>
</dbReference>
<evidence type="ECO:0000259" key="5">
    <source>
        <dbReference type="SMART" id="SM00382"/>
    </source>
</evidence>
<dbReference type="SUPFAM" id="SSF48403">
    <property type="entry name" value="Ankyrin repeat"/>
    <property type="match status" value="1"/>
</dbReference>
<dbReference type="EMBL" id="LNIX01000028">
    <property type="protein sequence ID" value="OXA41711.1"/>
    <property type="molecule type" value="Genomic_DNA"/>
</dbReference>
<evidence type="ECO:0000256" key="4">
    <source>
        <dbReference type="SAM" id="MobiDB-lite"/>
    </source>
</evidence>
<keyword evidence="2" id="KW-0067">ATP-binding</keyword>
<feature type="repeat" description="ANK" evidence="3">
    <location>
        <begin position="258"/>
        <end position="290"/>
    </location>
</feature>
<dbReference type="PROSITE" id="PS50088">
    <property type="entry name" value="ANK_REPEAT"/>
    <property type="match status" value="2"/>
</dbReference>
<dbReference type="PANTHER" id="PTHR11638">
    <property type="entry name" value="ATP-DEPENDENT CLP PROTEASE"/>
    <property type="match status" value="1"/>
</dbReference>
<dbReference type="Pfam" id="PF10431">
    <property type="entry name" value="ClpB_D2-small"/>
    <property type="match status" value="1"/>
</dbReference>
<dbReference type="PRINTS" id="PR00300">
    <property type="entry name" value="CLPPROTEASEA"/>
</dbReference>
<dbReference type="OMA" id="ARYMHRD"/>
<feature type="domain" description="AAA+ ATPase" evidence="5">
    <location>
        <begin position="381"/>
        <end position="534"/>
    </location>
</feature>
<dbReference type="PRINTS" id="PR01415">
    <property type="entry name" value="ANKYRIN"/>
</dbReference>
<dbReference type="Proteomes" id="UP000198287">
    <property type="component" value="Unassembled WGS sequence"/>
</dbReference>
<dbReference type="PANTHER" id="PTHR11638:SF93">
    <property type="entry name" value="MITOCHONDRIAL DISAGGREGASE"/>
    <property type="match status" value="1"/>
</dbReference>
<accession>A0A226DAS0</accession>
<dbReference type="Pfam" id="PF12796">
    <property type="entry name" value="Ank_2"/>
    <property type="match status" value="1"/>
</dbReference>
<evidence type="ECO:0000313" key="7">
    <source>
        <dbReference type="EMBL" id="OXA41711.1"/>
    </source>
</evidence>
<dbReference type="GO" id="GO:0034605">
    <property type="term" value="P:cellular response to heat"/>
    <property type="evidence" value="ECO:0007669"/>
    <property type="project" value="TreeGrafter"/>
</dbReference>
<dbReference type="InterPro" id="IPR036770">
    <property type="entry name" value="Ankyrin_rpt-contain_sf"/>
</dbReference>
<comment type="caution">
    <text evidence="7">The sequence shown here is derived from an EMBL/GenBank/DDBJ whole genome shotgun (WGS) entry which is preliminary data.</text>
</comment>
<gene>
    <name evidence="7" type="ORF">Fcan01_23410</name>
</gene>